<dbReference type="Gene3D" id="3.40.50.300">
    <property type="entry name" value="P-loop containing nucleotide triphosphate hydrolases"/>
    <property type="match status" value="2"/>
</dbReference>
<evidence type="ECO:0000259" key="3">
    <source>
        <dbReference type="Pfam" id="PF13514"/>
    </source>
</evidence>
<dbReference type="PANTHER" id="PTHR41259:SF1">
    <property type="entry name" value="DOUBLE-STRAND BREAK REPAIR RAD50 ATPASE, PUTATIVE-RELATED"/>
    <property type="match status" value="1"/>
</dbReference>
<comment type="caution">
    <text evidence="4">The sequence shown here is derived from an EMBL/GenBank/DDBJ whole genome shotgun (WGS) entry which is preliminary data.</text>
</comment>
<feature type="domain" description="YhaN AAA" evidence="3">
    <location>
        <begin position="1"/>
        <end position="194"/>
    </location>
</feature>
<dbReference type="Proteomes" id="UP001484239">
    <property type="component" value="Unassembled WGS sequence"/>
</dbReference>
<gene>
    <name evidence="4" type="ORF">WI372_03405</name>
</gene>
<evidence type="ECO:0000256" key="2">
    <source>
        <dbReference type="SAM" id="Phobius"/>
    </source>
</evidence>
<dbReference type="SUPFAM" id="SSF52540">
    <property type="entry name" value="P-loop containing nucleoside triphosphate hydrolases"/>
    <property type="match status" value="1"/>
</dbReference>
<evidence type="ECO:0000313" key="4">
    <source>
        <dbReference type="EMBL" id="MEK9500031.1"/>
    </source>
</evidence>
<feature type="transmembrane region" description="Helical" evidence="2">
    <location>
        <begin position="444"/>
        <end position="466"/>
    </location>
</feature>
<dbReference type="Pfam" id="PF13514">
    <property type="entry name" value="AAA_27"/>
    <property type="match status" value="1"/>
</dbReference>
<reference evidence="4 5" key="1">
    <citation type="submission" date="2024-02" db="EMBL/GenBank/DDBJ databases">
        <title>A novel Gemmatimonadota bacterium.</title>
        <authorList>
            <person name="Du Z.-J."/>
            <person name="Ye Y.-Q."/>
        </authorList>
    </citation>
    <scope>NUCLEOTIDE SEQUENCE [LARGE SCALE GENOMIC DNA]</scope>
    <source>
        <strain evidence="4 5">DH-20</strain>
    </source>
</reference>
<dbReference type="InterPro" id="IPR038734">
    <property type="entry name" value="YhaN_AAA"/>
</dbReference>
<keyword evidence="2" id="KW-0472">Membrane</keyword>
<accession>A0ABU9E670</accession>
<dbReference type="EMBL" id="JBBHLI010000001">
    <property type="protein sequence ID" value="MEK9500031.1"/>
    <property type="molecule type" value="Genomic_DNA"/>
</dbReference>
<feature type="coiled-coil region" evidence="1">
    <location>
        <begin position="713"/>
        <end position="740"/>
    </location>
</feature>
<evidence type="ECO:0000256" key="1">
    <source>
        <dbReference type="SAM" id="Coils"/>
    </source>
</evidence>
<dbReference type="InterPro" id="IPR027417">
    <property type="entry name" value="P-loop_NTPase"/>
</dbReference>
<keyword evidence="1" id="KW-0175">Coiled coil</keyword>
<evidence type="ECO:0000313" key="5">
    <source>
        <dbReference type="Proteomes" id="UP001484239"/>
    </source>
</evidence>
<proteinExistence type="predicted"/>
<dbReference type="PANTHER" id="PTHR41259">
    <property type="entry name" value="DOUBLE-STRAND BREAK REPAIR RAD50 ATPASE, PUTATIVE-RELATED"/>
    <property type="match status" value="1"/>
</dbReference>
<keyword evidence="2" id="KW-1133">Transmembrane helix</keyword>
<organism evidence="4 5">
    <name type="scientific">Gaopeijia maritima</name>
    <dbReference type="NCBI Taxonomy" id="3119007"/>
    <lineage>
        <taxon>Bacteria</taxon>
        <taxon>Pseudomonadati</taxon>
        <taxon>Gemmatimonadota</taxon>
        <taxon>Longimicrobiia</taxon>
        <taxon>Gaopeijiales</taxon>
        <taxon>Gaopeijiaceae</taxon>
        <taxon>Gaopeijia</taxon>
    </lineage>
</organism>
<dbReference type="RefSeq" id="WP_405286293.1">
    <property type="nucleotide sequence ID" value="NZ_JBBHLI010000001.1"/>
</dbReference>
<feature type="transmembrane region" description="Helical" evidence="2">
    <location>
        <begin position="415"/>
        <end position="438"/>
    </location>
</feature>
<feature type="coiled-coil region" evidence="1">
    <location>
        <begin position="209"/>
        <end position="243"/>
    </location>
</feature>
<protein>
    <submittedName>
        <fullName evidence="4">AAA family ATPase</fullName>
    </submittedName>
</protein>
<keyword evidence="2" id="KW-0812">Transmembrane</keyword>
<feature type="coiled-coil region" evidence="1">
    <location>
        <begin position="277"/>
        <end position="304"/>
    </location>
</feature>
<keyword evidence="5" id="KW-1185">Reference proteome</keyword>
<name>A0ABU9E670_9BACT</name>
<sequence length="897" mass="99864">MRIRRVEVQAFGRLENRCSGDAPMGNLVVIEGRNEAGKSTLFEFLSSMLYGLYPTALDRHPYAPWTGAEMGGTAWIGLGEEEVAVTRRLLSSPIGTLTREGRVESIRNDTLDFVDHVPRKVFREVFALSLAELAGLDDAGWEAVEDRILGRLGATDLRPAREVAAELENEARSLWRPDRRGSPKVRLLDEEIRAVSARRPIARGRAEERRAATDRLNELERLLESARSTRADEQRRLERLRQLVPLRRERTAIRRLRERAGDPARLSGLPADPVAELARRRERVVEAEAAVAAARDEIAGLNVDVDAFTMTHRVLLEREPEIDALRARTAGAEPRRIRLAAIEQEIRGLDRRLDDEADRLTWRGSQDPTAVASIPAAPLAEAWTRWTAARRELAEGAPAPPPAPPGSPALRRLGVAALGLALSVLLVAVVALAGAPALADLPPLAAGALGAFAIAVAAGAGALLQIDRRTRRAARRAHTAASEHLARRREAEEVARLVLESLLTQAGLELDPALEDLPERVRRCRQWVRDRTERHLEAESLRHELAALDRDADAFDEIAESEVGPAALGNLLQERLREARDRSIAARKAESRIAHLDTVVSDAEARLAAAREGLDTVLERLRPFDPDPDTAAEEAARALEHAREADSREERLRAELPDLQVLEQEIDRAEAAGEPWLTDPDPVAALQAAVDRRTDTIEGWLAEGTALQERIAANRDAETLDELEGELARLRDERARLRREHDRLWVLSQLVDDADRKVRELHQPEILRLAGEHLVPLTEGRYDRLEVADDRRRSLQVSGPAAPEPLEVASPLSTGTREQIYLALRMALVRHLDEGGTRLPLFLDEILVNWDPHRRDRGLDLIEVMARERQVFLFTCHPKMVELMVARGASHWRLGPA</sequence>